<name>A0ABS4TAF2_9PSEU</name>
<feature type="transmembrane region" description="Helical" evidence="2">
    <location>
        <begin position="806"/>
        <end position="828"/>
    </location>
</feature>
<keyword evidence="4" id="KW-1185">Reference proteome</keyword>
<proteinExistence type="predicted"/>
<keyword evidence="2" id="KW-0812">Transmembrane</keyword>
<organism evidence="3 4">
    <name type="scientific">Kibdelosporangium banguiense</name>
    <dbReference type="NCBI Taxonomy" id="1365924"/>
    <lineage>
        <taxon>Bacteria</taxon>
        <taxon>Bacillati</taxon>
        <taxon>Actinomycetota</taxon>
        <taxon>Actinomycetes</taxon>
        <taxon>Pseudonocardiales</taxon>
        <taxon>Pseudonocardiaceae</taxon>
        <taxon>Kibdelosporangium</taxon>
    </lineage>
</organism>
<dbReference type="Gene3D" id="3.40.190.10">
    <property type="entry name" value="Periplasmic binding protein-like II"/>
    <property type="match status" value="1"/>
</dbReference>
<evidence type="ECO:0000256" key="1">
    <source>
        <dbReference type="SAM" id="MobiDB-lite"/>
    </source>
</evidence>
<comment type="caution">
    <text evidence="3">The sequence shown here is derived from an EMBL/GenBank/DDBJ whole genome shotgun (WGS) entry which is preliminary data.</text>
</comment>
<protein>
    <recommendedName>
        <fullName evidence="5">PBP domain-containing protein</fullName>
    </recommendedName>
</protein>
<dbReference type="EMBL" id="JAGINW010000001">
    <property type="protein sequence ID" value="MBP2320934.1"/>
    <property type="molecule type" value="Genomic_DNA"/>
</dbReference>
<dbReference type="Proteomes" id="UP001519332">
    <property type="component" value="Unassembled WGS sequence"/>
</dbReference>
<evidence type="ECO:0008006" key="5">
    <source>
        <dbReference type="Google" id="ProtNLM"/>
    </source>
</evidence>
<reference evidence="3 4" key="1">
    <citation type="submission" date="2021-03" db="EMBL/GenBank/DDBJ databases">
        <title>Sequencing the genomes of 1000 actinobacteria strains.</title>
        <authorList>
            <person name="Klenk H.-P."/>
        </authorList>
    </citation>
    <scope>NUCLEOTIDE SEQUENCE [LARGE SCALE GENOMIC DNA]</scope>
    <source>
        <strain evidence="3 4">DSM 46670</strain>
    </source>
</reference>
<evidence type="ECO:0000313" key="4">
    <source>
        <dbReference type="Proteomes" id="UP001519332"/>
    </source>
</evidence>
<accession>A0ABS4TAF2</accession>
<sequence>MNATRFTRALPWLALSGVVTMLAAGLALLLPVTAAGQPASTAVTETRQMPTDYNYTAPAGTTYNASVTVSQTKDLVRQKVKVSWSGLRPTNGAIGAANYPVVVLQCWGNKDRVTQQTCWNAGPGVGVEKLNVVFADKGTFDPAVFGPAPSRDTSMPFKARDDGKLYNGLATSAGWPDGQVVKTNPTAYSIATANAVLPNSYQGFTNADGTGETDIELLTGFENPHLGCSSTAACSLVVVPIGDPVCKPDSALPANIRGQCRAGRVTGRLASHWISPANWSRKFAFDLSFRESPTSCAIDSRPETGFSGSFYAFQVLNNSWRPKFCQDKKLFRLGYTALSDGEARGQFAGALTGTWQDGTTNALLTSRPVEGELAKPTVYAPVTVSGVAVSFVLDDQNLKEVTELNLNARLLAKMITQSYRSTSVISGEHPGLKGNPRWWGEDPEFRALNPHIPADALFAINRDGSNYPVISLGDLDSIYALTAYIAADKDAVAWLNGANDGHGMFVNPKFHEYKLPVGLLELRDDFKDSNPGSPVYGQFLLSAYANVADSIYNAAVAVAQAWPYAGLSQSCVDPAKPETCSLKRVDQRQTGGFRAMLAITSLADSKVFGLRQAALQTAPGKFVKPDDYSLALALRGTKLDEKTGVLKPDFPKMHPNAYPGMSVVYAAIPTTGLSATTARDYAKFLDYAAEPGQVRGNAMGQLPDGYVPLSDPLREQTRNAAVAVREQKGQVPAPPPGLVDDPAGGLLPPPGDNTNNIAGNGNRPATSTPASTTPPPPATSTTAPPTVDKASTTIATRTDSSGFAKWVLPGLLGVGALAGLIAFGATVWTQPQHPVRRALRAALRRS</sequence>
<dbReference type="RefSeq" id="WP_209635479.1">
    <property type="nucleotide sequence ID" value="NZ_JAGINW010000001.1"/>
</dbReference>
<evidence type="ECO:0000256" key="2">
    <source>
        <dbReference type="SAM" id="Phobius"/>
    </source>
</evidence>
<dbReference type="SUPFAM" id="SSF53850">
    <property type="entry name" value="Periplasmic binding protein-like II"/>
    <property type="match status" value="1"/>
</dbReference>
<evidence type="ECO:0000313" key="3">
    <source>
        <dbReference type="EMBL" id="MBP2320934.1"/>
    </source>
</evidence>
<keyword evidence="2" id="KW-1133">Transmembrane helix</keyword>
<gene>
    <name evidence="3" type="ORF">JOF56_001319</name>
</gene>
<feature type="region of interest" description="Disordered" evidence="1">
    <location>
        <begin position="717"/>
        <end position="789"/>
    </location>
</feature>
<keyword evidence="2" id="KW-0472">Membrane</keyword>